<dbReference type="Proteomes" id="UP001589590">
    <property type="component" value="Unassembled WGS sequence"/>
</dbReference>
<keyword evidence="3" id="KW-0732">Signal</keyword>
<name>A0ABV5H410_9FLAO</name>
<keyword evidence="9" id="KW-1185">Reference proteome</keyword>
<keyword evidence="4" id="KW-0472">Membrane</keyword>
<sequence>MKNDIKNIITILFISLGFVSCSDFLDEEPPTFIAAELFYKTPEDARNAVDGVYERMLNVYSRRWMCIDLYTDDVVSKRGNTWTTPMANHTVTPSFELFDDNHDVYFDWWTGIGRANDVIKNASAMDLEEDYINLIVGEARALRAFYYYNLVRTYGDMPLITNAADWEVPRSDVNDIYNEIIIPDLLFAAEHCSDGLHDGHITKWTAKVILAEVYLTRAGKRRTSQGDFVQGDASNYALARDVAKDIIDNSPHSLNLEPSETAPAYGTAWDSNNTFSKESMLELSYLPITDIGNWMTREGRAANNGVNYWGSANDVPVLLDKNGNDIGNESTVDELKFPRTNNAGIFLPTPHLYDAYEEGDERRDFNIMTRYDVPNGPTYLTQPMYRKFVDTDVLTLVEGSDFRYADNNTILFRFADALLIYAEAQNEADGAPNNDAYLAVNSIRNRAGLEDLTANLSQDDFRIAIWKERRCELAGEYKRKFDLIRTNRLTTSTNPINIDWEEEQGSVRTLVSASNDFSGDILWPDNEWLWPIPQAQMEINLKYGWVQNEGY</sequence>
<dbReference type="SUPFAM" id="SSF48452">
    <property type="entry name" value="TPR-like"/>
    <property type="match status" value="1"/>
</dbReference>
<dbReference type="PROSITE" id="PS51257">
    <property type="entry name" value="PROKAR_LIPOPROTEIN"/>
    <property type="match status" value="1"/>
</dbReference>
<gene>
    <name evidence="8" type="ORF">ACFFU1_15005</name>
</gene>
<evidence type="ECO:0000256" key="4">
    <source>
        <dbReference type="ARBA" id="ARBA00023136"/>
    </source>
</evidence>
<dbReference type="InterPro" id="IPR011990">
    <property type="entry name" value="TPR-like_helical_dom_sf"/>
</dbReference>
<evidence type="ECO:0000256" key="2">
    <source>
        <dbReference type="ARBA" id="ARBA00006275"/>
    </source>
</evidence>
<dbReference type="Pfam" id="PF07980">
    <property type="entry name" value="SusD_RagB"/>
    <property type="match status" value="1"/>
</dbReference>
<comment type="similarity">
    <text evidence="2">Belongs to the SusD family.</text>
</comment>
<evidence type="ECO:0000256" key="3">
    <source>
        <dbReference type="ARBA" id="ARBA00022729"/>
    </source>
</evidence>
<dbReference type="Gene3D" id="1.25.40.390">
    <property type="match status" value="1"/>
</dbReference>
<accession>A0ABV5H410</accession>
<dbReference type="InterPro" id="IPR033985">
    <property type="entry name" value="SusD-like_N"/>
</dbReference>
<feature type="domain" description="SusD-like N-terminal" evidence="7">
    <location>
        <begin position="23"/>
        <end position="215"/>
    </location>
</feature>
<evidence type="ECO:0000256" key="1">
    <source>
        <dbReference type="ARBA" id="ARBA00004442"/>
    </source>
</evidence>
<dbReference type="Pfam" id="PF14322">
    <property type="entry name" value="SusD-like_3"/>
    <property type="match status" value="1"/>
</dbReference>
<evidence type="ECO:0000313" key="9">
    <source>
        <dbReference type="Proteomes" id="UP001589590"/>
    </source>
</evidence>
<proteinExistence type="inferred from homology"/>
<dbReference type="EMBL" id="JBHMFA010000015">
    <property type="protein sequence ID" value="MFB9106211.1"/>
    <property type="molecule type" value="Genomic_DNA"/>
</dbReference>
<evidence type="ECO:0000313" key="8">
    <source>
        <dbReference type="EMBL" id="MFB9106211.1"/>
    </source>
</evidence>
<comment type="subcellular location">
    <subcellularLocation>
        <location evidence="1">Cell outer membrane</location>
    </subcellularLocation>
</comment>
<comment type="caution">
    <text evidence="8">The sequence shown here is derived from an EMBL/GenBank/DDBJ whole genome shotgun (WGS) entry which is preliminary data.</text>
</comment>
<evidence type="ECO:0000259" key="6">
    <source>
        <dbReference type="Pfam" id="PF07980"/>
    </source>
</evidence>
<keyword evidence="5" id="KW-0998">Cell outer membrane</keyword>
<organism evidence="8 9">
    <name type="scientific">Algibacter miyuki</name>
    <dbReference type="NCBI Taxonomy" id="1306933"/>
    <lineage>
        <taxon>Bacteria</taxon>
        <taxon>Pseudomonadati</taxon>
        <taxon>Bacteroidota</taxon>
        <taxon>Flavobacteriia</taxon>
        <taxon>Flavobacteriales</taxon>
        <taxon>Flavobacteriaceae</taxon>
        <taxon>Algibacter</taxon>
    </lineage>
</organism>
<reference evidence="8 9" key="1">
    <citation type="submission" date="2024-09" db="EMBL/GenBank/DDBJ databases">
        <authorList>
            <person name="Sun Q."/>
            <person name="Mori K."/>
        </authorList>
    </citation>
    <scope>NUCLEOTIDE SEQUENCE [LARGE SCALE GENOMIC DNA]</scope>
    <source>
        <strain evidence="8 9">CECT 8300</strain>
    </source>
</reference>
<dbReference type="InterPro" id="IPR012944">
    <property type="entry name" value="SusD_RagB_dom"/>
</dbReference>
<feature type="domain" description="RagB/SusD" evidence="6">
    <location>
        <begin position="356"/>
        <end position="551"/>
    </location>
</feature>
<evidence type="ECO:0000259" key="7">
    <source>
        <dbReference type="Pfam" id="PF14322"/>
    </source>
</evidence>
<evidence type="ECO:0000256" key="5">
    <source>
        <dbReference type="ARBA" id="ARBA00023237"/>
    </source>
</evidence>
<dbReference type="RefSeq" id="WP_290267761.1">
    <property type="nucleotide sequence ID" value="NZ_JAUFQP010000001.1"/>
</dbReference>
<protein>
    <submittedName>
        <fullName evidence="8">RagB/SusD family nutrient uptake outer membrane protein</fullName>
    </submittedName>
</protein>